<protein>
    <submittedName>
        <fullName evidence="2">Uncharacterized protein</fullName>
    </submittedName>
</protein>
<keyword evidence="3" id="KW-1185">Reference proteome</keyword>
<sequence>MREKDWRKRREELRQYMGGSMSVKPKNAPKSKELFLFRLYVTVILTGGLLLVSLFHSETAENLTQQVKDTIAYEMPLEKIQAAGERLTVFLQEKDMALPALKDDAYGPETEGP</sequence>
<keyword evidence="1" id="KW-0812">Transmembrane</keyword>
<accession>A0A1M6XWZ3</accession>
<feature type="transmembrane region" description="Helical" evidence="1">
    <location>
        <begin position="34"/>
        <end position="55"/>
    </location>
</feature>
<organism evidence="2 3">
    <name type="scientific">Anaerotignum lactatifermentans DSM 14214</name>
    <dbReference type="NCBI Taxonomy" id="1121323"/>
    <lineage>
        <taxon>Bacteria</taxon>
        <taxon>Bacillati</taxon>
        <taxon>Bacillota</taxon>
        <taxon>Clostridia</taxon>
        <taxon>Lachnospirales</taxon>
        <taxon>Anaerotignaceae</taxon>
        <taxon>Anaerotignum</taxon>
    </lineage>
</organism>
<evidence type="ECO:0000313" key="2">
    <source>
        <dbReference type="EMBL" id="SHL10510.1"/>
    </source>
</evidence>
<dbReference type="Proteomes" id="UP000183975">
    <property type="component" value="Unassembled WGS sequence"/>
</dbReference>
<dbReference type="OrthoDB" id="2066276at2"/>
<proteinExistence type="predicted"/>
<keyword evidence="1" id="KW-0472">Membrane</keyword>
<dbReference type="RefSeq" id="WP_072852928.1">
    <property type="nucleotide sequence ID" value="NZ_FRAH01000067.1"/>
</dbReference>
<reference evidence="2 3" key="1">
    <citation type="submission" date="2016-11" db="EMBL/GenBank/DDBJ databases">
        <authorList>
            <person name="Jaros S."/>
            <person name="Januszkiewicz K."/>
            <person name="Wedrychowicz H."/>
        </authorList>
    </citation>
    <scope>NUCLEOTIDE SEQUENCE [LARGE SCALE GENOMIC DNA]</scope>
    <source>
        <strain evidence="2 3">DSM 14214</strain>
    </source>
</reference>
<evidence type="ECO:0000313" key="3">
    <source>
        <dbReference type="Proteomes" id="UP000183975"/>
    </source>
</evidence>
<gene>
    <name evidence="2" type="ORF">SAMN02745138_02879</name>
</gene>
<name>A0A1M6XWZ3_9FIRM</name>
<dbReference type="EMBL" id="FRAH01000067">
    <property type="protein sequence ID" value="SHL10510.1"/>
    <property type="molecule type" value="Genomic_DNA"/>
</dbReference>
<dbReference type="AlphaFoldDB" id="A0A1M6XWZ3"/>
<evidence type="ECO:0000256" key="1">
    <source>
        <dbReference type="SAM" id="Phobius"/>
    </source>
</evidence>
<keyword evidence="1" id="KW-1133">Transmembrane helix</keyword>